<evidence type="ECO:0008006" key="7">
    <source>
        <dbReference type="Google" id="ProtNLM"/>
    </source>
</evidence>
<dbReference type="GO" id="GO:0009055">
    <property type="term" value="F:electron transfer activity"/>
    <property type="evidence" value="ECO:0007669"/>
    <property type="project" value="InterPro"/>
</dbReference>
<dbReference type="Pfam" id="PF07635">
    <property type="entry name" value="PSCyt1"/>
    <property type="match status" value="1"/>
</dbReference>
<dbReference type="Gene3D" id="2.60.120.200">
    <property type="match status" value="1"/>
</dbReference>
<dbReference type="InterPro" id="IPR022655">
    <property type="entry name" value="DUF1553"/>
</dbReference>
<evidence type="ECO:0000313" key="5">
    <source>
        <dbReference type="EMBL" id="AUD05277.1"/>
    </source>
</evidence>
<feature type="domain" description="DUF1553" evidence="3">
    <location>
        <begin position="846"/>
        <end position="1111"/>
    </location>
</feature>
<proteinExistence type="predicted"/>
<dbReference type="SUPFAM" id="SSF49899">
    <property type="entry name" value="Concanavalin A-like lectins/glucanases"/>
    <property type="match status" value="1"/>
</dbReference>
<evidence type="ECO:0000256" key="1">
    <source>
        <dbReference type="SAM" id="MobiDB-lite"/>
    </source>
</evidence>
<dbReference type="GO" id="GO:0004553">
    <property type="term" value="F:hydrolase activity, hydrolyzing O-glycosyl compounds"/>
    <property type="evidence" value="ECO:0007669"/>
    <property type="project" value="UniProtKB-ARBA"/>
</dbReference>
<dbReference type="Proteomes" id="UP000232883">
    <property type="component" value="Chromosome"/>
</dbReference>
<dbReference type="GO" id="GO:0020037">
    <property type="term" value="F:heme binding"/>
    <property type="evidence" value="ECO:0007669"/>
    <property type="project" value="InterPro"/>
</dbReference>
<dbReference type="PANTHER" id="PTHR35889">
    <property type="entry name" value="CYCLOINULO-OLIGOSACCHARIDE FRUCTANOTRANSFERASE-RELATED"/>
    <property type="match status" value="1"/>
</dbReference>
<accession>A0A2K8Z5V5</accession>
<dbReference type="AlphaFoldDB" id="A0A2K8Z5V5"/>
<dbReference type="InterPro" id="IPR011429">
    <property type="entry name" value="Cyt_c_Planctomycete-type"/>
</dbReference>
<feature type="domain" description="DUF1549" evidence="2">
    <location>
        <begin position="177"/>
        <end position="386"/>
    </location>
</feature>
<name>A0A2K8Z5V5_9BACT</name>
<dbReference type="Pfam" id="PF13385">
    <property type="entry name" value="Laminin_G_3"/>
    <property type="match status" value="1"/>
</dbReference>
<dbReference type="InterPro" id="IPR011444">
    <property type="entry name" value="DUF1549"/>
</dbReference>
<feature type="compositionally biased region" description="Basic and acidic residues" evidence="1">
    <location>
        <begin position="481"/>
        <end position="515"/>
    </location>
</feature>
<dbReference type="PANTHER" id="PTHR35889:SF3">
    <property type="entry name" value="F-BOX DOMAIN-CONTAINING PROTEIN"/>
    <property type="match status" value="1"/>
</dbReference>
<evidence type="ECO:0000313" key="6">
    <source>
        <dbReference type="Proteomes" id="UP000232883"/>
    </source>
</evidence>
<feature type="domain" description="Cytochrome C Planctomycete-type" evidence="4">
    <location>
        <begin position="65"/>
        <end position="124"/>
    </location>
</feature>
<protein>
    <recommendedName>
        <fullName evidence="7">Cytochrome c domain-containing protein</fullName>
    </recommendedName>
</protein>
<evidence type="ECO:0000259" key="2">
    <source>
        <dbReference type="Pfam" id="PF07583"/>
    </source>
</evidence>
<sequence>MSVWSDMRFRYVLLSATAGLFGASIWLTSCHSSVEKPADIVVAEATLPEKVDYNLHVKPILSDRCFACHGPDKAKQQAGLRLDTPEGAYEALSKSGHTAIVPGNLAKSELVNRIISTDPEEMMPTPKSNLTLTTEEKAMLIRWVEQGAEYKEHWSLIAPTMPELPKVKDEKWVKNDIDRFILAKQEAKKVGHAPEADKTTLLRRVSLDLTGLPPTPAEVDAFLADKSPNAYEKVVNRLLNSPHYGERQAVEWLDVARYADTDGYQDDGLRTMWPYRDWVIRAYNRNLSFDRFITWQLAGDLLPNLAGSKDKREKLIATAFNRNHQQSQEGGIVDEEYRTEYVADRTNTFGKAMLGLTVECARCHDHKYDPISQKDYYSLFAFFNSNNERGQIPYNGEAAPTISLTKPETDAKLRFIREQLTPIQQQLNPNRPDYQQRFGKWLASTHATSSIDSGLLAHYTFDEADRTDIGAYVKAQNEKRKIEDGKKKREEDAKRTKEGIAKAGKPGDKKPEKKEAPKRKTKEELWKDPRNAFANQVNDTIPARLGGDPDKVPYSVPGRFGKARYLAGDSFIELPGNFGAFEQNESFTVSSWFNLAKPNMALTLMGRTTGPMDGQRGYQLDLLGDGRLKLAFSHVWPANAIDIETVDKVPVHQWFQVAFAYDGTGQAKGITLYLNGRPLRTKVVADNLIHSMVYGKDKSHWAQHPFYVGRMHDNFYKDFAVDELRIYNRCLTPLEMPQLAGQPDALMAALQTPVANRTAAQRTGLYTYYVKTQDPVYRSTYAKAMKLRGEQITLYTNSDQVMIMQERSVPRETHLLKRGAYDAPGDVVKPAVLHSLNPLSGDMPTNRLGLAEWLLAPENPLFSRVMVNRMWQQYFGQGLAKNSDDFGNQGALPSHPELLDYLAVKFRDMGDSKSGGQWNTKAMHKMIVMSATYRQSSSVPENIRETDPDNTFLTRGPSYRMSAEQVRDNALAASGLMTQRIGGPSVLPYQPAGIWEALATRNAVKYVQNHGDSLYRRSMYTIWKRSSPAPMMLNFDAAERHTCIVKRQKTSTPLQALVTLNDPQFVEAARVLAQRVTPDNSLAVGTIINAIFKAVISRPARPEEMGLVKQLYAEELADFRKNPKRAMALLSVGEYPVDKKLNPAELAAWTVVSSTIMNFDEAIVKR</sequence>
<dbReference type="InterPro" id="IPR036909">
    <property type="entry name" value="Cyt_c-like_dom_sf"/>
</dbReference>
<dbReference type="InterPro" id="IPR013320">
    <property type="entry name" value="ConA-like_dom_sf"/>
</dbReference>
<dbReference type="Pfam" id="PF07587">
    <property type="entry name" value="PSD1"/>
    <property type="match status" value="1"/>
</dbReference>
<organism evidence="5 6">
    <name type="scientific">Spirosoma pollinicola</name>
    <dbReference type="NCBI Taxonomy" id="2057025"/>
    <lineage>
        <taxon>Bacteria</taxon>
        <taxon>Pseudomonadati</taxon>
        <taxon>Bacteroidota</taxon>
        <taxon>Cytophagia</taxon>
        <taxon>Cytophagales</taxon>
        <taxon>Cytophagaceae</taxon>
        <taxon>Spirosoma</taxon>
    </lineage>
</organism>
<evidence type="ECO:0000259" key="3">
    <source>
        <dbReference type="Pfam" id="PF07587"/>
    </source>
</evidence>
<dbReference type="RefSeq" id="WP_100991840.1">
    <property type="nucleotide sequence ID" value="NZ_CP025096.1"/>
</dbReference>
<dbReference type="KEGG" id="spir:CWM47_27580"/>
<keyword evidence="6" id="KW-1185">Reference proteome</keyword>
<dbReference type="OrthoDB" id="1450284at2"/>
<reference evidence="5 6" key="1">
    <citation type="submission" date="2017-11" db="EMBL/GenBank/DDBJ databases">
        <title>Taxonomic description and genome sequences of Spirosoma HA7 sp. nov., isolated from pollen microhabitat of Corylus avellana.</title>
        <authorList>
            <person name="Ambika Manirajan B."/>
            <person name="Suarez C."/>
            <person name="Ratering S."/>
            <person name="Geissler-Plaum R."/>
            <person name="Cardinale M."/>
            <person name="Sylvia S."/>
        </authorList>
    </citation>
    <scope>NUCLEOTIDE SEQUENCE [LARGE SCALE GENOMIC DNA]</scope>
    <source>
        <strain evidence="5 6">HA7</strain>
    </source>
</reference>
<dbReference type="EMBL" id="CP025096">
    <property type="protein sequence ID" value="AUD05277.1"/>
    <property type="molecule type" value="Genomic_DNA"/>
</dbReference>
<feature type="region of interest" description="Disordered" evidence="1">
    <location>
        <begin position="481"/>
        <end position="525"/>
    </location>
</feature>
<gene>
    <name evidence="5" type="ORF">CWM47_27580</name>
</gene>
<dbReference type="Pfam" id="PF07583">
    <property type="entry name" value="PSCyt2"/>
    <property type="match status" value="1"/>
</dbReference>
<dbReference type="SUPFAM" id="SSF46626">
    <property type="entry name" value="Cytochrome c"/>
    <property type="match status" value="1"/>
</dbReference>
<evidence type="ECO:0000259" key="4">
    <source>
        <dbReference type="Pfam" id="PF07635"/>
    </source>
</evidence>
<dbReference type="GO" id="GO:0005975">
    <property type="term" value="P:carbohydrate metabolic process"/>
    <property type="evidence" value="ECO:0007669"/>
    <property type="project" value="UniProtKB-ARBA"/>
</dbReference>